<gene>
    <name evidence="2" type="ORF">CGE01nite_02330</name>
</gene>
<dbReference type="InterPro" id="IPR007214">
    <property type="entry name" value="YbaK/aa-tRNA-synth-assoc-dom"/>
</dbReference>
<protein>
    <recommendedName>
        <fullName evidence="1">YbaK/aminoacyl-tRNA synthetase-associated domain-containing protein</fullName>
    </recommendedName>
</protein>
<keyword evidence="3" id="KW-1185">Reference proteome</keyword>
<evidence type="ECO:0000313" key="2">
    <source>
        <dbReference type="EMBL" id="GEA82982.1"/>
    </source>
</evidence>
<accession>A0A4Y3KG82</accession>
<sequence>MTLGTLTWQPALERLDLVAPSTAATLAGWAADDDEVASRVLVAEIDPDLADTAALTAAFDLPPSASANCVLVAGRREGLERVAAAVVRATTRADVNNAVKRLLDVRKASFLPMDRATAESGMEYGGITPVGLPAGYRVLVDARVTEPDEAGELVVIGSGLRRSKIALPGALLARLPGAEVVDGLALL</sequence>
<dbReference type="InterPro" id="IPR036754">
    <property type="entry name" value="YbaK/aa-tRNA-synt-asso_dom_sf"/>
</dbReference>
<organism evidence="2 3">
    <name type="scientific">Cellulomonas gelida</name>
    <dbReference type="NCBI Taxonomy" id="1712"/>
    <lineage>
        <taxon>Bacteria</taxon>
        <taxon>Bacillati</taxon>
        <taxon>Actinomycetota</taxon>
        <taxon>Actinomycetes</taxon>
        <taxon>Micrococcales</taxon>
        <taxon>Cellulomonadaceae</taxon>
        <taxon>Cellulomonas</taxon>
    </lineage>
</organism>
<dbReference type="Pfam" id="PF04073">
    <property type="entry name" value="tRNA_edit"/>
    <property type="match status" value="1"/>
</dbReference>
<name>A0A4Y3KG82_9CELL</name>
<evidence type="ECO:0000259" key="1">
    <source>
        <dbReference type="Pfam" id="PF04073"/>
    </source>
</evidence>
<dbReference type="AlphaFoldDB" id="A0A4Y3KG82"/>
<comment type="caution">
    <text evidence="2">The sequence shown here is derived from an EMBL/GenBank/DDBJ whole genome shotgun (WGS) entry which is preliminary data.</text>
</comment>
<proteinExistence type="predicted"/>
<dbReference type="EMBL" id="BJLQ01000002">
    <property type="protein sequence ID" value="GEA82982.1"/>
    <property type="molecule type" value="Genomic_DNA"/>
</dbReference>
<dbReference type="SUPFAM" id="SSF55826">
    <property type="entry name" value="YbaK/ProRS associated domain"/>
    <property type="match status" value="1"/>
</dbReference>
<dbReference type="OrthoDB" id="9796920at2"/>
<feature type="domain" description="YbaK/aminoacyl-tRNA synthetase-associated" evidence="1">
    <location>
        <begin position="47"/>
        <end position="173"/>
    </location>
</feature>
<dbReference type="RefSeq" id="WP_048343992.1">
    <property type="nucleotide sequence ID" value="NZ_BJLQ01000002.1"/>
</dbReference>
<dbReference type="GO" id="GO:0002161">
    <property type="term" value="F:aminoacyl-tRNA deacylase activity"/>
    <property type="evidence" value="ECO:0007669"/>
    <property type="project" value="InterPro"/>
</dbReference>
<dbReference type="Gene3D" id="3.90.960.10">
    <property type="entry name" value="YbaK/aminoacyl-tRNA synthetase-associated domain"/>
    <property type="match status" value="1"/>
</dbReference>
<dbReference type="Proteomes" id="UP000320461">
    <property type="component" value="Unassembled WGS sequence"/>
</dbReference>
<reference evidence="2 3" key="1">
    <citation type="submission" date="2019-06" db="EMBL/GenBank/DDBJ databases">
        <title>Whole genome shotgun sequence of Cellulomonas gelida NBRC 3748.</title>
        <authorList>
            <person name="Hosoyama A."/>
            <person name="Uohara A."/>
            <person name="Ohji S."/>
            <person name="Ichikawa N."/>
        </authorList>
    </citation>
    <scope>NUCLEOTIDE SEQUENCE [LARGE SCALE GENOMIC DNA]</scope>
    <source>
        <strain evidence="2 3">NBRC 3748</strain>
    </source>
</reference>
<evidence type="ECO:0000313" key="3">
    <source>
        <dbReference type="Proteomes" id="UP000320461"/>
    </source>
</evidence>